<dbReference type="AlphaFoldDB" id="D0W5U7"/>
<dbReference type="Proteomes" id="UP000003294">
    <property type="component" value="Unassembled WGS sequence"/>
</dbReference>
<organism evidence="1 2">
    <name type="scientific">Neisseria cinerea ATCC 14685</name>
    <dbReference type="NCBI Taxonomy" id="546262"/>
    <lineage>
        <taxon>Bacteria</taxon>
        <taxon>Pseudomonadati</taxon>
        <taxon>Pseudomonadota</taxon>
        <taxon>Betaproteobacteria</taxon>
        <taxon>Neisseriales</taxon>
        <taxon>Neisseriaceae</taxon>
        <taxon>Neisseria</taxon>
    </lineage>
</organism>
<evidence type="ECO:0000313" key="2">
    <source>
        <dbReference type="Proteomes" id="UP000003294"/>
    </source>
</evidence>
<proteinExistence type="predicted"/>
<reference evidence="1 2" key="1">
    <citation type="submission" date="2009-10" db="EMBL/GenBank/DDBJ databases">
        <authorList>
            <person name="Weinstock G."/>
            <person name="Sodergren E."/>
            <person name="Clifton S."/>
            <person name="Fulton L."/>
            <person name="Fulton B."/>
            <person name="Courtney L."/>
            <person name="Fronick C."/>
            <person name="Harrison M."/>
            <person name="Strong C."/>
            <person name="Farmer C."/>
            <person name="Delahaunty K."/>
            <person name="Markovic C."/>
            <person name="Hall O."/>
            <person name="Minx P."/>
            <person name="Tomlinson C."/>
            <person name="Mitreva M."/>
            <person name="Nelson J."/>
            <person name="Hou S."/>
            <person name="Wollam A."/>
            <person name="Pepin K.H."/>
            <person name="Johnson M."/>
            <person name="Bhonagiri V."/>
            <person name="Nash W.E."/>
            <person name="Warren W."/>
            <person name="Chinwalla A."/>
            <person name="Mardis E.R."/>
            <person name="Wilson R.K."/>
        </authorList>
    </citation>
    <scope>NUCLEOTIDE SEQUENCE [LARGE SCALE GENOMIC DNA]</scope>
    <source>
        <strain evidence="1 2">ATCC 14685</strain>
    </source>
</reference>
<accession>D0W5U7</accession>
<evidence type="ECO:0000313" key="1">
    <source>
        <dbReference type="EMBL" id="EEZ70821.1"/>
    </source>
</evidence>
<comment type="caution">
    <text evidence="1">The sequence shown here is derived from an EMBL/GenBank/DDBJ whole genome shotgun (WGS) entry which is preliminary data.</text>
</comment>
<protein>
    <submittedName>
        <fullName evidence="1">Uncharacterized protein</fullName>
    </submittedName>
</protein>
<dbReference type="STRING" id="546262.NEICINOT_05067"/>
<gene>
    <name evidence="1" type="ORF">NEICINOT_05067</name>
</gene>
<dbReference type="EMBL" id="ACDY02000018">
    <property type="protein sequence ID" value="EEZ70821.1"/>
    <property type="molecule type" value="Genomic_DNA"/>
</dbReference>
<sequence length="39" mass="4517">MSGCRRSMIYFVNCLIITLFMPSEKPGRKRKTARLNRAA</sequence>
<name>D0W5U7_NEICI</name>